<evidence type="ECO:0000313" key="11">
    <source>
        <dbReference type="Proteomes" id="UP000319818"/>
    </source>
</evidence>
<dbReference type="PROSITE" id="PS51085">
    <property type="entry name" value="2FE2S_FER_2"/>
    <property type="match status" value="1"/>
</dbReference>
<dbReference type="Gene3D" id="3.40.50.80">
    <property type="entry name" value="Nucleotide-binding domain of ferredoxin-NADP reductase (FNR) module"/>
    <property type="match status" value="1"/>
</dbReference>
<evidence type="ECO:0000256" key="3">
    <source>
        <dbReference type="ARBA" id="ARBA00022714"/>
    </source>
</evidence>
<dbReference type="Gene3D" id="2.40.30.10">
    <property type="entry name" value="Translation factors"/>
    <property type="match status" value="1"/>
</dbReference>
<accession>A0A543FTA7</accession>
<dbReference type="RefSeq" id="WP_170225768.1">
    <property type="nucleotide sequence ID" value="NZ_VFPH01000002.1"/>
</dbReference>
<organism evidence="10 11">
    <name type="scientific">Pseudonocardia cypriaca</name>
    <dbReference type="NCBI Taxonomy" id="882449"/>
    <lineage>
        <taxon>Bacteria</taxon>
        <taxon>Bacillati</taxon>
        <taxon>Actinomycetota</taxon>
        <taxon>Actinomycetes</taxon>
        <taxon>Pseudonocardiales</taxon>
        <taxon>Pseudonocardiaceae</taxon>
        <taxon>Pseudonocardia</taxon>
    </lineage>
</organism>
<evidence type="ECO:0000256" key="4">
    <source>
        <dbReference type="ARBA" id="ARBA00022723"/>
    </source>
</evidence>
<dbReference type="PANTHER" id="PTHR47354">
    <property type="entry name" value="NADH OXIDOREDUCTASE HCR"/>
    <property type="match status" value="1"/>
</dbReference>
<keyword evidence="11" id="KW-1185">Reference proteome</keyword>
<dbReference type="PANTHER" id="PTHR47354:SF1">
    <property type="entry name" value="CARNITINE MONOOXYGENASE REDUCTASE SUBUNIT"/>
    <property type="match status" value="1"/>
</dbReference>
<dbReference type="Pfam" id="PF22290">
    <property type="entry name" value="DmmA-like_N"/>
    <property type="match status" value="1"/>
</dbReference>
<evidence type="ECO:0000256" key="7">
    <source>
        <dbReference type="ARBA" id="ARBA00023014"/>
    </source>
</evidence>
<dbReference type="PROSITE" id="PS51384">
    <property type="entry name" value="FAD_FR"/>
    <property type="match status" value="1"/>
</dbReference>
<keyword evidence="4" id="KW-0479">Metal-binding</keyword>
<dbReference type="InterPro" id="IPR039261">
    <property type="entry name" value="FNR_nucleotide-bd"/>
</dbReference>
<dbReference type="CDD" id="cd06185">
    <property type="entry name" value="PDR_like"/>
    <property type="match status" value="1"/>
</dbReference>
<name>A0A543FTA7_9PSEU</name>
<dbReference type="GO" id="GO:0051537">
    <property type="term" value="F:2 iron, 2 sulfur cluster binding"/>
    <property type="evidence" value="ECO:0007669"/>
    <property type="project" value="UniProtKB-KW"/>
</dbReference>
<keyword evidence="5" id="KW-0560">Oxidoreductase</keyword>
<dbReference type="SUPFAM" id="SSF54292">
    <property type="entry name" value="2Fe-2S ferredoxin-like"/>
    <property type="match status" value="1"/>
</dbReference>
<evidence type="ECO:0000256" key="1">
    <source>
        <dbReference type="ARBA" id="ARBA00001974"/>
    </source>
</evidence>
<dbReference type="PRINTS" id="PR00409">
    <property type="entry name" value="PHDIOXRDTASE"/>
</dbReference>
<evidence type="ECO:0000256" key="6">
    <source>
        <dbReference type="ARBA" id="ARBA00023004"/>
    </source>
</evidence>
<dbReference type="InterPro" id="IPR012675">
    <property type="entry name" value="Beta-grasp_dom_sf"/>
</dbReference>
<evidence type="ECO:0000256" key="2">
    <source>
        <dbReference type="ARBA" id="ARBA00022630"/>
    </source>
</evidence>
<dbReference type="GO" id="GO:0016491">
    <property type="term" value="F:oxidoreductase activity"/>
    <property type="evidence" value="ECO:0007669"/>
    <property type="project" value="UniProtKB-KW"/>
</dbReference>
<dbReference type="CDD" id="cd00207">
    <property type="entry name" value="fer2"/>
    <property type="match status" value="1"/>
</dbReference>
<comment type="cofactor">
    <cofactor evidence="1">
        <name>FAD</name>
        <dbReference type="ChEBI" id="CHEBI:57692"/>
    </cofactor>
</comment>
<proteinExistence type="predicted"/>
<dbReference type="Proteomes" id="UP000319818">
    <property type="component" value="Unassembled WGS sequence"/>
</dbReference>
<sequence length="308" mass="33150">MTLDLVVGKTEEIAPGIRELTLVRPDGRLPPYPAGAHVVVECGHGRRNAYSLTGCGVEPDAYRIAVLHIPDGDGGSAYVHGLRVGDRVRVSRPRSAFPPVATARRHLLVAGGIGITPMLAHVRAALRWDRPVELLYVHRPGVAPYAEELAGLLGDRLVESTDPDEFGRLLQAALREQPIGTHLYVCGPGPLMDRVLTDAAAAGWPPERLHLERFVPAALDPGREFVARLARSDRDVHVPSGTSLLDALHAAGVAVPSMCRQGVCGECRVPVLAGRPLHRDEFLAADERSDAVMCCVSRSETDALEIDL</sequence>
<dbReference type="InterPro" id="IPR054582">
    <property type="entry name" value="DmmA-like_N"/>
</dbReference>
<comment type="caution">
    <text evidence="10">The sequence shown here is derived from an EMBL/GenBank/DDBJ whole genome shotgun (WGS) entry which is preliminary data.</text>
</comment>
<evidence type="ECO:0000259" key="8">
    <source>
        <dbReference type="PROSITE" id="PS51085"/>
    </source>
</evidence>
<evidence type="ECO:0000313" key="10">
    <source>
        <dbReference type="EMBL" id="TQM37052.1"/>
    </source>
</evidence>
<dbReference type="Gene3D" id="3.10.20.30">
    <property type="match status" value="1"/>
</dbReference>
<keyword evidence="7" id="KW-0411">Iron-sulfur</keyword>
<reference evidence="10 11" key="1">
    <citation type="submission" date="2019-06" db="EMBL/GenBank/DDBJ databases">
        <title>Sequencing the genomes of 1000 actinobacteria strains.</title>
        <authorList>
            <person name="Klenk H.-P."/>
        </authorList>
    </citation>
    <scope>NUCLEOTIDE SEQUENCE [LARGE SCALE GENOMIC DNA]</scope>
    <source>
        <strain evidence="10 11">DSM 45511</strain>
    </source>
</reference>
<dbReference type="InterPro" id="IPR050415">
    <property type="entry name" value="MRET"/>
</dbReference>
<keyword evidence="6" id="KW-0408">Iron</keyword>
<dbReference type="SUPFAM" id="SSF63380">
    <property type="entry name" value="Riboflavin synthase domain-like"/>
    <property type="match status" value="1"/>
</dbReference>
<gene>
    <name evidence="10" type="ORF">FB388_4253</name>
</gene>
<evidence type="ECO:0000256" key="5">
    <source>
        <dbReference type="ARBA" id="ARBA00023002"/>
    </source>
</evidence>
<dbReference type="InterPro" id="IPR017927">
    <property type="entry name" value="FAD-bd_FR_type"/>
</dbReference>
<protein>
    <submittedName>
        <fullName evidence="10">Ferredoxin-NADP reductase</fullName>
    </submittedName>
</protein>
<dbReference type="InterPro" id="IPR036010">
    <property type="entry name" value="2Fe-2S_ferredoxin-like_sf"/>
</dbReference>
<dbReference type="Pfam" id="PF00111">
    <property type="entry name" value="Fer2"/>
    <property type="match status" value="1"/>
</dbReference>
<dbReference type="InterPro" id="IPR001041">
    <property type="entry name" value="2Fe-2S_ferredoxin-type"/>
</dbReference>
<feature type="domain" description="2Fe-2S ferredoxin-type" evidence="8">
    <location>
        <begin position="225"/>
        <end position="308"/>
    </location>
</feature>
<dbReference type="GO" id="GO:0046872">
    <property type="term" value="F:metal ion binding"/>
    <property type="evidence" value="ECO:0007669"/>
    <property type="project" value="UniProtKB-KW"/>
</dbReference>
<keyword evidence="2" id="KW-0285">Flavoprotein</keyword>
<dbReference type="InterPro" id="IPR017938">
    <property type="entry name" value="Riboflavin_synthase-like_b-brl"/>
</dbReference>
<evidence type="ECO:0000259" key="9">
    <source>
        <dbReference type="PROSITE" id="PS51384"/>
    </source>
</evidence>
<dbReference type="EMBL" id="VFPH01000002">
    <property type="protein sequence ID" value="TQM37052.1"/>
    <property type="molecule type" value="Genomic_DNA"/>
</dbReference>
<keyword evidence="3" id="KW-0001">2Fe-2S</keyword>
<feature type="domain" description="FAD-binding FR-type" evidence="9">
    <location>
        <begin position="1"/>
        <end position="100"/>
    </location>
</feature>
<dbReference type="SUPFAM" id="SSF52343">
    <property type="entry name" value="Ferredoxin reductase-like, C-terminal NADP-linked domain"/>
    <property type="match status" value="1"/>
</dbReference>
<dbReference type="AlphaFoldDB" id="A0A543FTA7"/>